<gene>
    <name evidence="15" type="ORF">AAG570_011597</name>
</gene>
<comment type="catalytic activity">
    <reaction evidence="13">
        <text>serotonin + acetyl-CoA = N-acetylserotonin + CoA + H(+)</text>
        <dbReference type="Rhea" id="RHEA:25217"/>
        <dbReference type="ChEBI" id="CHEBI:15378"/>
        <dbReference type="ChEBI" id="CHEBI:17697"/>
        <dbReference type="ChEBI" id="CHEBI:57287"/>
        <dbReference type="ChEBI" id="CHEBI:57288"/>
        <dbReference type="ChEBI" id="CHEBI:350546"/>
        <dbReference type="EC" id="2.3.1.87"/>
    </reaction>
    <physiologicalReaction direction="left-to-right" evidence="13">
        <dbReference type="Rhea" id="RHEA:25218"/>
    </physiologicalReaction>
</comment>
<evidence type="ECO:0000256" key="11">
    <source>
        <dbReference type="ARBA" id="ARBA00052178"/>
    </source>
</evidence>
<dbReference type="EC" id="2.3.1.87" evidence="5"/>
<accession>A0ABD0YL80</accession>
<dbReference type="CDD" id="cd04301">
    <property type="entry name" value="NAT_SF"/>
    <property type="match status" value="1"/>
</dbReference>
<evidence type="ECO:0000259" key="14">
    <source>
        <dbReference type="PROSITE" id="PS51186"/>
    </source>
</evidence>
<dbReference type="Pfam" id="PF00583">
    <property type="entry name" value="Acetyltransf_1"/>
    <property type="match status" value="1"/>
</dbReference>
<evidence type="ECO:0000256" key="5">
    <source>
        <dbReference type="ARBA" id="ARBA00039114"/>
    </source>
</evidence>
<dbReference type="FunFam" id="3.40.630.30:FF:000046">
    <property type="entry name" value="Dopamine N-acetyltransferase"/>
    <property type="match status" value="1"/>
</dbReference>
<dbReference type="Gene3D" id="3.40.630.30">
    <property type="match status" value="1"/>
</dbReference>
<comment type="catalytic activity">
    <reaction evidence="6">
        <text>dopamine + (9Z)-octadecenoyl-CoA = N-(9Z-octadecanoyl)-dopamine + CoA + H(+)</text>
        <dbReference type="Rhea" id="RHEA:51380"/>
        <dbReference type="ChEBI" id="CHEBI:15378"/>
        <dbReference type="ChEBI" id="CHEBI:31883"/>
        <dbReference type="ChEBI" id="CHEBI:57287"/>
        <dbReference type="ChEBI" id="CHEBI:57387"/>
        <dbReference type="ChEBI" id="CHEBI:59905"/>
    </reaction>
    <physiologicalReaction direction="left-to-right" evidence="6">
        <dbReference type="Rhea" id="RHEA:51381"/>
    </physiologicalReaction>
</comment>
<evidence type="ECO:0000256" key="12">
    <source>
        <dbReference type="ARBA" id="ARBA00052335"/>
    </source>
</evidence>
<dbReference type="GO" id="GO:0004059">
    <property type="term" value="F:aralkylamine N-acetyltransferase activity"/>
    <property type="evidence" value="ECO:0007669"/>
    <property type="project" value="UniProtKB-EC"/>
</dbReference>
<evidence type="ECO:0000256" key="9">
    <source>
        <dbReference type="ARBA" id="ARBA00051711"/>
    </source>
</evidence>
<evidence type="ECO:0000256" key="1">
    <source>
        <dbReference type="ARBA" id="ARBA00022679"/>
    </source>
</evidence>
<comment type="catalytic activity">
    <reaction evidence="11">
        <text>serotonin + hexadecanoyl-CoA = N-hexadecanoyl-serotonin + CoA + H(+)</text>
        <dbReference type="Rhea" id="RHEA:51384"/>
        <dbReference type="ChEBI" id="CHEBI:15378"/>
        <dbReference type="ChEBI" id="CHEBI:57287"/>
        <dbReference type="ChEBI" id="CHEBI:57379"/>
        <dbReference type="ChEBI" id="CHEBI:134059"/>
        <dbReference type="ChEBI" id="CHEBI:350546"/>
    </reaction>
    <physiologicalReaction direction="left-to-right" evidence="11">
        <dbReference type="Rhea" id="RHEA:51385"/>
    </physiologicalReaction>
</comment>
<evidence type="ECO:0000256" key="13">
    <source>
        <dbReference type="ARBA" id="ARBA00052491"/>
    </source>
</evidence>
<proteinExistence type="inferred from homology"/>
<evidence type="ECO:0000256" key="3">
    <source>
        <dbReference type="ARBA" id="ARBA00037926"/>
    </source>
</evidence>
<comment type="catalytic activity">
    <reaction evidence="10">
        <text>serotonin + (9Z)-octadecenoyl-CoA = N-(9Z-octadecenoyl)-serotonin + CoA + H(+)</text>
        <dbReference type="Rhea" id="RHEA:51392"/>
        <dbReference type="ChEBI" id="CHEBI:15378"/>
        <dbReference type="ChEBI" id="CHEBI:57287"/>
        <dbReference type="ChEBI" id="CHEBI:57387"/>
        <dbReference type="ChEBI" id="CHEBI:134064"/>
        <dbReference type="ChEBI" id="CHEBI:350546"/>
    </reaction>
    <physiologicalReaction direction="left-to-right" evidence="10">
        <dbReference type="Rhea" id="RHEA:51393"/>
    </physiologicalReaction>
</comment>
<evidence type="ECO:0000313" key="16">
    <source>
        <dbReference type="Proteomes" id="UP001558652"/>
    </source>
</evidence>
<sequence length="212" mass="23660">MGANHSDRAIHFLRKFFFKDEPLNICVGLLDEPGSTCAELERYCLESIQDGVSLMAVTPDDQLVGVCLSGIVKKEDAEDSKGDSLEECANPKFKKILNLLTTVSKECDIFQRYPHLDTVLEIRVVSVDNAYRGQGIAKALFDQTKKLAKELSVPMVRVDCTSHYSAMAVARLGFQPIYTLQYSHHLDNSGQPVFQPEPPHSCVKTFIMHVPT</sequence>
<evidence type="ECO:0000256" key="6">
    <source>
        <dbReference type="ARBA" id="ARBA00050189"/>
    </source>
</evidence>
<evidence type="ECO:0000256" key="4">
    <source>
        <dbReference type="ARBA" id="ARBA00038182"/>
    </source>
</evidence>
<comment type="catalytic activity">
    <reaction evidence="12">
        <text>dopamine + hexadecanoyl-CoA = N-hexadecanoyl-dopamine + CoA + H(+)</text>
        <dbReference type="Rhea" id="RHEA:51376"/>
        <dbReference type="ChEBI" id="CHEBI:15378"/>
        <dbReference type="ChEBI" id="CHEBI:57287"/>
        <dbReference type="ChEBI" id="CHEBI:57379"/>
        <dbReference type="ChEBI" id="CHEBI:59905"/>
        <dbReference type="ChEBI" id="CHEBI:134058"/>
    </reaction>
    <physiologicalReaction direction="left-to-right" evidence="12">
        <dbReference type="Rhea" id="RHEA:51377"/>
    </physiologicalReaction>
</comment>
<dbReference type="InterPro" id="IPR000182">
    <property type="entry name" value="GNAT_dom"/>
</dbReference>
<organism evidence="15 16">
    <name type="scientific">Ranatra chinensis</name>
    <dbReference type="NCBI Taxonomy" id="642074"/>
    <lineage>
        <taxon>Eukaryota</taxon>
        <taxon>Metazoa</taxon>
        <taxon>Ecdysozoa</taxon>
        <taxon>Arthropoda</taxon>
        <taxon>Hexapoda</taxon>
        <taxon>Insecta</taxon>
        <taxon>Pterygota</taxon>
        <taxon>Neoptera</taxon>
        <taxon>Paraneoptera</taxon>
        <taxon>Hemiptera</taxon>
        <taxon>Heteroptera</taxon>
        <taxon>Panheteroptera</taxon>
        <taxon>Nepomorpha</taxon>
        <taxon>Nepidae</taxon>
        <taxon>Ranatrinae</taxon>
        <taxon>Ranatra</taxon>
    </lineage>
</organism>
<comment type="catalytic activity">
    <reaction evidence="9">
        <text>dopamine + acetyl-CoA = N-acetyldopamine + CoA + H(+)</text>
        <dbReference type="Rhea" id="RHEA:51388"/>
        <dbReference type="ChEBI" id="CHEBI:15378"/>
        <dbReference type="ChEBI" id="CHEBI:57287"/>
        <dbReference type="ChEBI" id="CHEBI:57288"/>
        <dbReference type="ChEBI" id="CHEBI:59905"/>
        <dbReference type="ChEBI" id="CHEBI:125678"/>
    </reaction>
    <physiologicalReaction direction="left-to-right" evidence="9">
        <dbReference type="Rhea" id="RHEA:51389"/>
    </physiologicalReaction>
</comment>
<comment type="catalytic activity">
    <reaction evidence="8">
        <text>serotonin + (5Z,8Z,11Z,14Z)-eicosatetraenoyl-CoA = N-[(5Z,8Z,11Z,14Z)-eicosatetraenoyl]-serotonin + CoA + H(+)</text>
        <dbReference type="Rhea" id="RHEA:51396"/>
        <dbReference type="ChEBI" id="CHEBI:15378"/>
        <dbReference type="ChEBI" id="CHEBI:57287"/>
        <dbReference type="ChEBI" id="CHEBI:57368"/>
        <dbReference type="ChEBI" id="CHEBI:132255"/>
        <dbReference type="ChEBI" id="CHEBI:350546"/>
    </reaction>
    <physiologicalReaction direction="left-to-right" evidence="8">
        <dbReference type="Rhea" id="RHEA:51397"/>
    </physiologicalReaction>
</comment>
<keyword evidence="1" id="KW-0808">Transferase</keyword>
<keyword evidence="2" id="KW-0012">Acyltransferase</keyword>
<comment type="caution">
    <text evidence="15">The sequence shown here is derived from an EMBL/GenBank/DDBJ whole genome shotgun (WGS) entry which is preliminary data.</text>
</comment>
<evidence type="ECO:0000256" key="8">
    <source>
        <dbReference type="ARBA" id="ARBA00051284"/>
    </source>
</evidence>
<name>A0ABD0YL80_9HEMI</name>
<comment type="pathway">
    <text evidence="3">Aromatic compound metabolism; melatonin biosynthesis; melatonin from serotonin: step 1/2.</text>
</comment>
<dbReference type="InterPro" id="IPR016181">
    <property type="entry name" value="Acyl_CoA_acyltransferase"/>
</dbReference>
<evidence type="ECO:0000256" key="10">
    <source>
        <dbReference type="ARBA" id="ARBA00051823"/>
    </source>
</evidence>
<feature type="domain" description="N-acetyltransferase" evidence="14">
    <location>
        <begin position="52"/>
        <end position="198"/>
    </location>
</feature>
<dbReference type="PROSITE" id="PS51186">
    <property type="entry name" value="GNAT"/>
    <property type="match status" value="1"/>
</dbReference>
<dbReference type="AlphaFoldDB" id="A0ABD0YL80"/>
<dbReference type="EMBL" id="JBFDAA010000006">
    <property type="protein sequence ID" value="KAL1131987.1"/>
    <property type="molecule type" value="Genomic_DNA"/>
</dbReference>
<reference evidence="15 16" key="1">
    <citation type="submission" date="2024-07" db="EMBL/GenBank/DDBJ databases">
        <title>Chromosome-level genome assembly of the water stick insect Ranatra chinensis (Heteroptera: Nepidae).</title>
        <authorList>
            <person name="Liu X."/>
        </authorList>
    </citation>
    <scope>NUCLEOTIDE SEQUENCE [LARGE SCALE GENOMIC DNA]</scope>
    <source>
        <strain evidence="15">Cailab_2021Rc</strain>
        <tissue evidence="15">Muscle</tissue>
    </source>
</reference>
<comment type="catalytic activity">
    <reaction evidence="7">
        <text>serotonin + octadecanoyl-CoA = N-octadecanoyl-serotonin + CoA + H(+)</text>
        <dbReference type="Rhea" id="RHEA:51400"/>
        <dbReference type="ChEBI" id="CHEBI:15378"/>
        <dbReference type="ChEBI" id="CHEBI:57287"/>
        <dbReference type="ChEBI" id="CHEBI:57394"/>
        <dbReference type="ChEBI" id="CHEBI:134065"/>
        <dbReference type="ChEBI" id="CHEBI:350546"/>
    </reaction>
    <physiologicalReaction direction="left-to-right" evidence="7">
        <dbReference type="Rhea" id="RHEA:51401"/>
    </physiologicalReaction>
</comment>
<dbReference type="PANTHER" id="PTHR20905">
    <property type="entry name" value="N-ACETYLTRANSFERASE-RELATED"/>
    <property type="match status" value="1"/>
</dbReference>
<comment type="similarity">
    <text evidence="4">Belongs to the acetyltransferase family. AANAT subfamily.</text>
</comment>
<dbReference type="Proteomes" id="UP001558652">
    <property type="component" value="Unassembled WGS sequence"/>
</dbReference>
<dbReference type="SUPFAM" id="SSF55729">
    <property type="entry name" value="Acyl-CoA N-acyltransferases (Nat)"/>
    <property type="match status" value="1"/>
</dbReference>
<evidence type="ECO:0000256" key="7">
    <source>
        <dbReference type="ARBA" id="ARBA00050849"/>
    </source>
</evidence>
<evidence type="ECO:0000313" key="15">
    <source>
        <dbReference type="EMBL" id="KAL1131987.1"/>
    </source>
</evidence>
<dbReference type="PANTHER" id="PTHR20905:SF1">
    <property type="entry name" value="AT07410P-RELATED"/>
    <property type="match status" value="1"/>
</dbReference>
<keyword evidence="16" id="KW-1185">Reference proteome</keyword>
<protein>
    <recommendedName>
        <fullName evidence="5">aralkylamine N-acetyltransferase</fullName>
        <ecNumber evidence="5">2.3.1.87</ecNumber>
    </recommendedName>
</protein>
<evidence type="ECO:0000256" key="2">
    <source>
        <dbReference type="ARBA" id="ARBA00023315"/>
    </source>
</evidence>